<dbReference type="PANTHER" id="PTHR43261:SF1">
    <property type="entry name" value="RIBOSOME-RELEASING FACTOR 2, MITOCHONDRIAL"/>
    <property type="match status" value="1"/>
</dbReference>
<organism evidence="7 8">
    <name type="scientific">Alicyclobacillus fodiniaquatilis</name>
    <dbReference type="NCBI Taxonomy" id="1661150"/>
    <lineage>
        <taxon>Bacteria</taxon>
        <taxon>Bacillati</taxon>
        <taxon>Bacillota</taxon>
        <taxon>Bacilli</taxon>
        <taxon>Bacillales</taxon>
        <taxon>Alicyclobacillaceae</taxon>
        <taxon>Alicyclobacillus</taxon>
    </lineage>
</organism>
<keyword evidence="2" id="KW-0547">Nucleotide-binding</keyword>
<dbReference type="SMART" id="SM00889">
    <property type="entry name" value="EFG_IV"/>
    <property type="match status" value="1"/>
</dbReference>
<dbReference type="PRINTS" id="PR00315">
    <property type="entry name" value="ELONGATNFCT"/>
</dbReference>
<dbReference type="Gene3D" id="2.40.30.10">
    <property type="entry name" value="Translation factors"/>
    <property type="match status" value="1"/>
</dbReference>
<keyword evidence="5" id="KW-0046">Antibiotic resistance</keyword>
<feature type="domain" description="Tr-type G" evidence="6">
    <location>
        <begin position="2"/>
        <end position="258"/>
    </location>
</feature>
<dbReference type="PROSITE" id="PS51722">
    <property type="entry name" value="G_TR_2"/>
    <property type="match status" value="1"/>
</dbReference>
<dbReference type="PANTHER" id="PTHR43261">
    <property type="entry name" value="TRANSLATION ELONGATION FACTOR G-RELATED"/>
    <property type="match status" value="1"/>
</dbReference>
<dbReference type="InterPro" id="IPR020568">
    <property type="entry name" value="Ribosomal_Su5_D2-typ_SF"/>
</dbReference>
<dbReference type="NCBIfam" id="TIGR00231">
    <property type="entry name" value="small_GTP"/>
    <property type="match status" value="1"/>
</dbReference>
<dbReference type="InterPro" id="IPR000640">
    <property type="entry name" value="EFG_V-like"/>
</dbReference>
<dbReference type="InterPro" id="IPR027417">
    <property type="entry name" value="P-loop_NTPase"/>
</dbReference>
<comment type="function">
    <text evidence="1">Abolishes the inhibitory effect of tetracyclin on protein synthesis by a non-covalent modification of the ribosomes.</text>
</comment>
<dbReference type="InterPro" id="IPR041095">
    <property type="entry name" value="EFG_II"/>
</dbReference>
<dbReference type="Proteomes" id="UP001597079">
    <property type="component" value="Unassembled WGS sequence"/>
</dbReference>
<dbReference type="SMART" id="SM00838">
    <property type="entry name" value="EFG_C"/>
    <property type="match status" value="1"/>
</dbReference>
<sequence>MNQLRNIGIVAHVDAGKTTTTEHILYHSGHLKSLGRVDEGTAHTDALGVERARGISVRAAVTRFAWRDCTINLIDTPGHIDFSSEVERALSVLDGVILVVSAVDGVQAHTETLWHVLSEMKIPTLIYVNKVDRIGVQLDHIIKNLRTVLHPAMIPIQSVDAEGPAFLQVNSIFDTAFANTAAAQSALDACHAILAEHDEALFASYVEGHSPDVALLQNCLQQQTHAAQAVPVLFGASLKGIGIPELMDAIVTYLPAPKGSLDDPLAGVIFKLERDKSHGRVAYVRLFSGQIKNRDSVRNKTQGLEEKVNQIRQIDVQTQRDTGVLVAGDVGAVYGFHHAKIGDMLGEGNFVPKAHALSVPLLTVQVLPENSQDLVALVEAMQELDAEDPALAVQWLPDERELHIKVMGVIQLEVLAQIVAERFGISIRFSPPSVIYKETPMQTTEGFVAYTMPKPCWAILRFLMEPGPRGSGVTYEAKVRTESLLQRYQNEVERRVPEALQQGLYGWEVTDVRITLIEGEHHVWHTHPLDFVVATPMAIMDGLQRVGCQLLEPILSFRLSVPEEFGGRALSDLSQMRAEFDNPTVSSGRFTIEGSIPLATSIDYPIQLGILTGGRGVFATRFLEYRACPPDVQATRTRRGVNPLDTSKYILWARSALSAQ</sequence>
<dbReference type="InterPro" id="IPR031157">
    <property type="entry name" value="G_TR_CS"/>
</dbReference>
<dbReference type="Pfam" id="PF22042">
    <property type="entry name" value="EF-G_D2"/>
    <property type="match status" value="1"/>
</dbReference>
<dbReference type="CDD" id="cd03711">
    <property type="entry name" value="Tet_C"/>
    <property type="match status" value="1"/>
</dbReference>
<dbReference type="PROSITE" id="PS00301">
    <property type="entry name" value="G_TR_1"/>
    <property type="match status" value="1"/>
</dbReference>
<evidence type="ECO:0000256" key="4">
    <source>
        <dbReference type="ARBA" id="ARBA00023134"/>
    </source>
</evidence>
<evidence type="ECO:0000256" key="2">
    <source>
        <dbReference type="ARBA" id="ARBA00022741"/>
    </source>
</evidence>
<dbReference type="RefSeq" id="WP_377943393.1">
    <property type="nucleotide sequence ID" value="NZ_JBHUCX010000029.1"/>
</dbReference>
<gene>
    <name evidence="7" type="ORF">ACFSB2_12490</name>
</gene>
<dbReference type="Gene3D" id="3.30.230.10">
    <property type="match status" value="1"/>
</dbReference>
<name>A0ABW4JGP1_9BACL</name>
<dbReference type="Pfam" id="PF03764">
    <property type="entry name" value="EFG_IV"/>
    <property type="match status" value="1"/>
</dbReference>
<accession>A0ABW4JGP1</accession>
<keyword evidence="3" id="KW-0648">Protein biosynthesis</keyword>
<dbReference type="SUPFAM" id="SSF54211">
    <property type="entry name" value="Ribosomal protein S5 domain 2-like"/>
    <property type="match status" value="1"/>
</dbReference>
<dbReference type="InterPro" id="IPR000795">
    <property type="entry name" value="T_Tr_GTP-bd_dom"/>
</dbReference>
<dbReference type="Pfam" id="PF14492">
    <property type="entry name" value="EFG_III"/>
    <property type="match status" value="1"/>
</dbReference>
<proteinExistence type="predicted"/>
<dbReference type="Gene3D" id="3.30.70.240">
    <property type="match status" value="1"/>
</dbReference>
<evidence type="ECO:0000259" key="6">
    <source>
        <dbReference type="PROSITE" id="PS51722"/>
    </source>
</evidence>
<protein>
    <submittedName>
        <fullName evidence="7">GTP-binding protein</fullName>
    </submittedName>
</protein>
<dbReference type="PRINTS" id="PR01037">
    <property type="entry name" value="TCRTETOQM"/>
</dbReference>
<dbReference type="SUPFAM" id="SSF50447">
    <property type="entry name" value="Translation proteins"/>
    <property type="match status" value="1"/>
</dbReference>
<keyword evidence="8" id="KW-1185">Reference proteome</keyword>
<dbReference type="SUPFAM" id="SSF54980">
    <property type="entry name" value="EF-G C-terminal domain-like"/>
    <property type="match status" value="2"/>
</dbReference>
<dbReference type="InterPro" id="IPR053905">
    <property type="entry name" value="EF-G-like_DII"/>
</dbReference>
<reference evidence="8" key="1">
    <citation type="journal article" date="2019" name="Int. J. Syst. Evol. Microbiol.">
        <title>The Global Catalogue of Microorganisms (GCM) 10K type strain sequencing project: providing services to taxonomists for standard genome sequencing and annotation.</title>
        <authorList>
            <consortium name="The Broad Institute Genomics Platform"/>
            <consortium name="The Broad Institute Genome Sequencing Center for Infectious Disease"/>
            <person name="Wu L."/>
            <person name="Ma J."/>
        </authorList>
    </citation>
    <scope>NUCLEOTIDE SEQUENCE [LARGE SCALE GENOMIC DNA]</scope>
    <source>
        <strain evidence="8">CGMCC 1.12286</strain>
    </source>
</reference>
<dbReference type="InterPro" id="IPR035647">
    <property type="entry name" value="EFG_III/V"/>
</dbReference>
<dbReference type="InterPro" id="IPR005517">
    <property type="entry name" value="Transl_elong_EFG/EF2_IV"/>
</dbReference>
<dbReference type="InterPro" id="IPR009000">
    <property type="entry name" value="Transl_B-barrel_sf"/>
</dbReference>
<evidence type="ECO:0000313" key="7">
    <source>
        <dbReference type="EMBL" id="MFD1675512.1"/>
    </source>
</evidence>
<dbReference type="InterPro" id="IPR035650">
    <property type="entry name" value="Tet_C"/>
</dbReference>
<dbReference type="Gene3D" id="3.40.50.300">
    <property type="entry name" value="P-loop containing nucleotide triphosphate hydrolases"/>
    <property type="match status" value="1"/>
</dbReference>
<comment type="caution">
    <text evidence="7">The sequence shown here is derived from an EMBL/GenBank/DDBJ whole genome shotgun (WGS) entry which is preliminary data.</text>
</comment>
<evidence type="ECO:0000256" key="1">
    <source>
        <dbReference type="ARBA" id="ARBA00003987"/>
    </source>
</evidence>
<evidence type="ECO:0000256" key="3">
    <source>
        <dbReference type="ARBA" id="ARBA00022917"/>
    </source>
</evidence>
<dbReference type="Gene3D" id="3.30.70.870">
    <property type="entry name" value="Elongation Factor G (Translational Gtpase), domain 3"/>
    <property type="match status" value="1"/>
</dbReference>
<dbReference type="SUPFAM" id="SSF52540">
    <property type="entry name" value="P-loop containing nucleoside triphosphate hydrolases"/>
    <property type="match status" value="1"/>
</dbReference>
<dbReference type="InterPro" id="IPR005225">
    <property type="entry name" value="Small_GTP-bd"/>
</dbReference>
<dbReference type="InterPro" id="IPR014721">
    <property type="entry name" value="Ribsml_uS5_D2-typ_fold_subgr"/>
</dbReference>
<dbReference type="Pfam" id="PF00679">
    <property type="entry name" value="EFG_C"/>
    <property type="match status" value="1"/>
</dbReference>
<dbReference type="EMBL" id="JBHUCX010000029">
    <property type="protein sequence ID" value="MFD1675512.1"/>
    <property type="molecule type" value="Genomic_DNA"/>
</dbReference>
<keyword evidence="4" id="KW-0342">GTP-binding</keyword>
<dbReference type="Pfam" id="PF00009">
    <property type="entry name" value="GTP_EFTU"/>
    <property type="match status" value="1"/>
</dbReference>
<evidence type="ECO:0000256" key="5">
    <source>
        <dbReference type="ARBA" id="ARBA00023251"/>
    </source>
</evidence>
<evidence type="ECO:0000313" key="8">
    <source>
        <dbReference type="Proteomes" id="UP001597079"/>
    </source>
</evidence>